<dbReference type="InterPro" id="IPR010559">
    <property type="entry name" value="Sig_transdc_His_kin_internal"/>
</dbReference>
<dbReference type="PANTHER" id="PTHR34220">
    <property type="entry name" value="SENSOR HISTIDINE KINASE YPDA"/>
    <property type="match status" value="1"/>
</dbReference>
<proteinExistence type="predicted"/>
<feature type="transmembrane region" description="Helical" evidence="1">
    <location>
        <begin position="75"/>
        <end position="96"/>
    </location>
</feature>
<keyword evidence="1" id="KW-0812">Transmembrane</keyword>
<accession>A0A2W5EP31</accession>
<keyword evidence="1" id="KW-1133">Transmembrane helix</keyword>
<feature type="domain" description="Signal transduction histidine kinase internal region" evidence="2">
    <location>
        <begin position="169"/>
        <end position="246"/>
    </location>
</feature>
<evidence type="ECO:0000259" key="2">
    <source>
        <dbReference type="Pfam" id="PF06580"/>
    </source>
</evidence>
<feature type="transmembrane region" description="Helical" evidence="1">
    <location>
        <begin position="43"/>
        <end position="66"/>
    </location>
</feature>
<dbReference type="Gene3D" id="3.30.565.10">
    <property type="entry name" value="Histidine kinase-like ATPase, C-terminal domain"/>
    <property type="match status" value="1"/>
</dbReference>
<dbReference type="Pfam" id="PF06580">
    <property type="entry name" value="His_kinase"/>
    <property type="match status" value="1"/>
</dbReference>
<organism evidence="3 4">
    <name type="scientific">Pseudopedobacter saltans</name>
    <dbReference type="NCBI Taxonomy" id="151895"/>
    <lineage>
        <taxon>Bacteria</taxon>
        <taxon>Pseudomonadati</taxon>
        <taxon>Bacteroidota</taxon>
        <taxon>Sphingobacteriia</taxon>
        <taxon>Sphingobacteriales</taxon>
        <taxon>Sphingobacteriaceae</taxon>
        <taxon>Pseudopedobacter</taxon>
    </lineage>
</organism>
<dbReference type="SUPFAM" id="SSF55874">
    <property type="entry name" value="ATPase domain of HSP90 chaperone/DNA topoisomerase II/histidine kinase"/>
    <property type="match status" value="1"/>
</dbReference>
<dbReference type="InterPro" id="IPR036890">
    <property type="entry name" value="HATPase_C_sf"/>
</dbReference>
<evidence type="ECO:0000313" key="3">
    <source>
        <dbReference type="EMBL" id="PZP45821.1"/>
    </source>
</evidence>
<name>A0A2W5EP31_9SPHI</name>
<dbReference type="AlphaFoldDB" id="A0A2W5EP31"/>
<dbReference type="Proteomes" id="UP000249645">
    <property type="component" value="Unassembled WGS sequence"/>
</dbReference>
<dbReference type="EMBL" id="QFOI01000249">
    <property type="protein sequence ID" value="PZP45821.1"/>
    <property type="molecule type" value="Genomic_DNA"/>
</dbReference>
<protein>
    <recommendedName>
        <fullName evidence="2">Signal transduction histidine kinase internal region domain-containing protein</fullName>
    </recommendedName>
</protein>
<gene>
    <name evidence="3" type="ORF">DI598_12865</name>
</gene>
<sequence>MDKGKFVSAQLVFNIIAWILILLLPFLFFPFNRDFSPFHSERFVTWYTFSIIYLIAFYYVNGFIFIDKLLAQKKILLYIAVALACFLLYLWIFNFISKHAGETQRYLQTHKGADRRFNKLPKYFFFFSSGPITLFLISWIGSSTANIVSRWFSAEKVKEEMTKQKLETELSFLKSQVNPHFLFNTLNSIYTLAITSNPNTADSVLKLSRIMRYTLEEARNNSVNLNAEIEFIESYIDLQRMRMNDNVKVSFDVEGDTNLVQVPPLIFIPFVENAFKYGISAHHQSAIEVKISIEGNNLHFYCQNDTFPNSPKQEGTGTGIVNVERRLELLYGKQYSLNIDNSLEKYKVDLIFPLVVK</sequence>
<feature type="transmembrane region" description="Helical" evidence="1">
    <location>
        <begin position="123"/>
        <end position="148"/>
    </location>
</feature>
<evidence type="ECO:0000313" key="4">
    <source>
        <dbReference type="Proteomes" id="UP000249645"/>
    </source>
</evidence>
<comment type="caution">
    <text evidence="3">The sequence shown here is derived from an EMBL/GenBank/DDBJ whole genome shotgun (WGS) entry which is preliminary data.</text>
</comment>
<dbReference type="PANTHER" id="PTHR34220:SF7">
    <property type="entry name" value="SENSOR HISTIDINE KINASE YPDA"/>
    <property type="match status" value="1"/>
</dbReference>
<dbReference type="GO" id="GO:0016020">
    <property type="term" value="C:membrane"/>
    <property type="evidence" value="ECO:0007669"/>
    <property type="project" value="InterPro"/>
</dbReference>
<dbReference type="GO" id="GO:0000155">
    <property type="term" value="F:phosphorelay sensor kinase activity"/>
    <property type="evidence" value="ECO:0007669"/>
    <property type="project" value="InterPro"/>
</dbReference>
<evidence type="ECO:0000256" key="1">
    <source>
        <dbReference type="SAM" id="Phobius"/>
    </source>
</evidence>
<keyword evidence="1" id="KW-0472">Membrane</keyword>
<feature type="transmembrane region" description="Helical" evidence="1">
    <location>
        <begin position="12"/>
        <end position="31"/>
    </location>
</feature>
<dbReference type="InterPro" id="IPR050640">
    <property type="entry name" value="Bact_2-comp_sensor_kinase"/>
</dbReference>
<reference evidence="3 4" key="1">
    <citation type="submission" date="2017-11" db="EMBL/GenBank/DDBJ databases">
        <title>Infants hospitalized years apart are colonized by the same room-sourced microbial strains.</title>
        <authorList>
            <person name="Brooks B."/>
            <person name="Olm M.R."/>
            <person name="Firek B.A."/>
            <person name="Baker R."/>
            <person name="Thomas B.C."/>
            <person name="Morowitz M.J."/>
            <person name="Banfield J.F."/>
        </authorList>
    </citation>
    <scope>NUCLEOTIDE SEQUENCE [LARGE SCALE GENOMIC DNA]</scope>
    <source>
        <strain evidence="3">S2_009_000_R2_76</strain>
    </source>
</reference>